<evidence type="ECO:0000256" key="2">
    <source>
        <dbReference type="ARBA" id="ARBA00004687"/>
    </source>
</evidence>
<dbReference type="GO" id="GO:0042765">
    <property type="term" value="C:GPI-anchor transamidase complex"/>
    <property type="evidence" value="ECO:0007669"/>
    <property type="project" value="InterPro"/>
</dbReference>
<keyword evidence="8 9" id="KW-0472">Membrane</keyword>
<feature type="transmembrane region" description="Helical" evidence="9">
    <location>
        <begin position="340"/>
        <end position="356"/>
    </location>
</feature>
<dbReference type="Pfam" id="PF06728">
    <property type="entry name" value="PIG-U"/>
    <property type="match status" value="1"/>
</dbReference>
<keyword evidence="6" id="KW-0256">Endoplasmic reticulum</keyword>
<feature type="transmembrane region" description="Helical" evidence="9">
    <location>
        <begin position="315"/>
        <end position="333"/>
    </location>
</feature>
<dbReference type="GO" id="GO:0006506">
    <property type="term" value="P:GPI anchor biosynthetic process"/>
    <property type="evidence" value="ECO:0007669"/>
    <property type="project" value="UniProtKB-KW"/>
</dbReference>
<dbReference type="PANTHER" id="PTHR13121:SF0">
    <property type="entry name" value="PHOSPHATIDYLINOSITOL GLYCAN ANCHOR BIOSYNTHESIS CLASS U PROTEIN"/>
    <property type="match status" value="1"/>
</dbReference>
<evidence type="ECO:0000256" key="8">
    <source>
        <dbReference type="ARBA" id="ARBA00023136"/>
    </source>
</evidence>
<keyword evidence="4" id="KW-0337">GPI-anchor biosynthesis</keyword>
<dbReference type="OrthoDB" id="549017at2759"/>
<feature type="transmembrane region" description="Helical" evidence="9">
    <location>
        <begin position="248"/>
        <end position="270"/>
    </location>
</feature>
<dbReference type="OMA" id="ALWHLWI"/>
<feature type="transmembrane region" description="Helical" evidence="9">
    <location>
        <begin position="362"/>
        <end position="379"/>
    </location>
</feature>
<evidence type="ECO:0000256" key="7">
    <source>
        <dbReference type="ARBA" id="ARBA00022989"/>
    </source>
</evidence>
<protein>
    <submittedName>
        <fullName evidence="10">Phosphatidylinositol glycan anchor biosynthesis class U protein</fullName>
    </submittedName>
</protein>
<keyword evidence="11" id="KW-1185">Reference proteome</keyword>
<feature type="transmembrane region" description="Helical" evidence="9">
    <location>
        <begin position="386"/>
        <end position="409"/>
    </location>
</feature>
<evidence type="ECO:0000313" key="11">
    <source>
        <dbReference type="Proteomes" id="UP000756132"/>
    </source>
</evidence>
<evidence type="ECO:0000256" key="5">
    <source>
        <dbReference type="ARBA" id="ARBA00022692"/>
    </source>
</evidence>
<reference evidence="10" key="2">
    <citation type="journal article" date="2022" name="Microb. Genom.">
        <title>A chromosome-scale genome assembly of the tomato pathogen Cladosporium fulvum reveals a compartmentalized genome architecture and the presence of a dispensable chromosome.</title>
        <authorList>
            <person name="Zaccaron A.Z."/>
            <person name="Chen L.H."/>
            <person name="Samaras A."/>
            <person name="Stergiopoulos I."/>
        </authorList>
    </citation>
    <scope>NUCLEOTIDE SEQUENCE</scope>
    <source>
        <strain evidence="10">Race5_Kim</strain>
    </source>
</reference>
<name>A0A9Q8L7Q0_PASFU</name>
<dbReference type="RefSeq" id="XP_047756806.1">
    <property type="nucleotide sequence ID" value="XM_047900702.1"/>
</dbReference>
<accession>A0A9Q8L7Q0</accession>
<feature type="transmembrane region" description="Helical" evidence="9">
    <location>
        <begin position="415"/>
        <end position="440"/>
    </location>
</feature>
<keyword evidence="7 9" id="KW-1133">Transmembrane helix</keyword>
<evidence type="ECO:0000256" key="3">
    <source>
        <dbReference type="ARBA" id="ARBA00010026"/>
    </source>
</evidence>
<keyword evidence="5 9" id="KW-0812">Transmembrane</keyword>
<dbReference type="EMBL" id="CP090163">
    <property type="protein sequence ID" value="UJO12440.1"/>
    <property type="molecule type" value="Genomic_DNA"/>
</dbReference>
<feature type="transmembrane region" description="Helical" evidence="9">
    <location>
        <begin position="137"/>
        <end position="158"/>
    </location>
</feature>
<gene>
    <name evidence="10" type="ORF">CLAFUR5_01554</name>
</gene>
<dbReference type="Proteomes" id="UP000756132">
    <property type="component" value="Chromosome 1"/>
</dbReference>
<sequence>MHAFAKVYHDHPKTLLFSTAAVLRLLLVATFPALPDLLTGRVEISSPVNSFKRLQEGLFLFERGLDPYDGGIFHQAPLLLPLFSLLPSPSTSIGRIVSVLLYTALDVVSADCIFESAKSGANAVSSLYLSPRADRSWNPTSVVAVYLLNPFTLLACLGRPTTTFTTMFTLLSLKHACRAEAVTSAFALAIASYLSLHPVLLLPPIGLLCYDRICYKQIGHSLHKTAASTTKSTTQRSGVALDQRALPAALPFGVSVMAIYLTSLALLLGLSRLLLPSWHFIVSVYMTPLTLPDLTPNPGLWWYFFIEMFDAFREFFLGVFWLHMLSYSVPLCLRFRKQPLAAVVVMMGIIAVFQPYANVGDVGTWLGSLCLLGHVFELCSTHRYTFPALAALLYASLLGPAFHHLWIYAGSGNANFFYAITLVWSLALSILLTDTIYAVLRDEWEAERPETKGKEVRQI</sequence>
<organism evidence="10 11">
    <name type="scientific">Passalora fulva</name>
    <name type="common">Tomato leaf mold</name>
    <name type="synonym">Cladosporium fulvum</name>
    <dbReference type="NCBI Taxonomy" id="5499"/>
    <lineage>
        <taxon>Eukaryota</taxon>
        <taxon>Fungi</taxon>
        <taxon>Dikarya</taxon>
        <taxon>Ascomycota</taxon>
        <taxon>Pezizomycotina</taxon>
        <taxon>Dothideomycetes</taxon>
        <taxon>Dothideomycetidae</taxon>
        <taxon>Mycosphaerellales</taxon>
        <taxon>Mycosphaerellaceae</taxon>
        <taxon>Fulvia</taxon>
    </lineage>
</organism>
<reference evidence="10" key="1">
    <citation type="submission" date="2021-12" db="EMBL/GenBank/DDBJ databases">
        <authorList>
            <person name="Zaccaron A."/>
            <person name="Stergiopoulos I."/>
        </authorList>
    </citation>
    <scope>NUCLEOTIDE SEQUENCE</scope>
    <source>
        <strain evidence="10">Race5_Kim</strain>
    </source>
</reference>
<comment type="subcellular location">
    <subcellularLocation>
        <location evidence="1">Endoplasmic reticulum membrane</location>
        <topology evidence="1">Multi-pass membrane protein</topology>
    </subcellularLocation>
</comment>
<dbReference type="PANTHER" id="PTHR13121">
    <property type="entry name" value="GPI TRANSAMIDASE COMPONENT PIG-U"/>
    <property type="match status" value="1"/>
</dbReference>
<dbReference type="AlphaFoldDB" id="A0A9Q8L7Q0"/>
<evidence type="ECO:0000256" key="1">
    <source>
        <dbReference type="ARBA" id="ARBA00004477"/>
    </source>
</evidence>
<dbReference type="InterPro" id="IPR009600">
    <property type="entry name" value="PIG-U"/>
</dbReference>
<evidence type="ECO:0000256" key="9">
    <source>
        <dbReference type="SAM" id="Phobius"/>
    </source>
</evidence>
<evidence type="ECO:0000256" key="6">
    <source>
        <dbReference type="ARBA" id="ARBA00022824"/>
    </source>
</evidence>
<comment type="pathway">
    <text evidence="2">Glycolipid biosynthesis; glycosylphosphatidylinositol-anchor biosynthesis.</text>
</comment>
<dbReference type="GO" id="GO:0016255">
    <property type="term" value="P:attachment of GPI anchor to protein"/>
    <property type="evidence" value="ECO:0007669"/>
    <property type="project" value="InterPro"/>
</dbReference>
<evidence type="ECO:0000256" key="4">
    <source>
        <dbReference type="ARBA" id="ARBA00022502"/>
    </source>
</evidence>
<evidence type="ECO:0000313" key="10">
    <source>
        <dbReference type="EMBL" id="UJO12440.1"/>
    </source>
</evidence>
<dbReference type="KEGG" id="ffu:CLAFUR5_01554"/>
<dbReference type="GeneID" id="71981432"/>
<proteinExistence type="inferred from homology"/>
<comment type="similarity">
    <text evidence="3">Belongs to the PIGU family.</text>
</comment>